<dbReference type="EMBL" id="NBIV01000023">
    <property type="protein sequence ID" value="PXF47532.1"/>
    <property type="molecule type" value="Genomic_DNA"/>
</dbReference>
<proteinExistence type="predicted"/>
<accession>A0A2V3IZE6</accession>
<dbReference type="AlphaFoldDB" id="A0A2V3IZE6"/>
<organism evidence="1 2">
    <name type="scientific">Gracilariopsis chorda</name>
    <dbReference type="NCBI Taxonomy" id="448386"/>
    <lineage>
        <taxon>Eukaryota</taxon>
        <taxon>Rhodophyta</taxon>
        <taxon>Florideophyceae</taxon>
        <taxon>Rhodymeniophycidae</taxon>
        <taxon>Gracilariales</taxon>
        <taxon>Gracilariaceae</taxon>
        <taxon>Gracilariopsis</taxon>
    </lineage>
</organism>
<gene>
    <name evidence="1" type="ORF">BWQ96_02676</name>
</gene>
<keyword evidence="2" id="KW-1185">Reference proteome</keyword>
<evidence type="ECO:0000313" key="1">
    <source>
        <dbReference type="EMBL" id="PXF47532.1"/>
    </source>
</evidence>
<evidence type="ECO:0000313" key="2">
    <source>
        <dbReference type="Proteomes" id="UP000247409"/>
    </source>
</evidence>
<name>A0A2V3IZE6_9FLOR</name>
<comment type="caution">
    <text evidence="1">The sequence shown here is derived from an EMBL/GenBank/DDBJ whole genome shotgun (WGS) entry which is preliminary data.</text>
</comment>
<dbReference type="Proteomes" id="UP000247409">
    <property type="component" value="Unassembled WGS sequence"/>
</dbReference>
<sequence length="110" mass="12850">MPFLNGHWFTPNSEYYHRCYAGHTPIYRRRIVAPYSADHYASSVGEWFDATRFSEIPVNPVSGYLVGNKRLRESAWEARWGYMRIRIEDGQSVNGVRVEADIPVDMPRVR</sequence>
<reference evidence="1 2" key="1">
    <citation type="journal article" date="2018" name="Mol. Biol. Evol.">
        <title>Analysis of the draft genome of the red seaweed Gracilariopsis chorda provides insights into genome size evolution in Rhodophyta.</title>
        <authorList>
            <person name="Lee J."/>
            <person name="Yang E.C."/>
            <person name="Graf L."/>
            <person name="Yang J.H."/>
            <person name="Qiu H."/>
            <person name="Zel Zion U."/>
            <person name="Chan C.X."/>
            <person name="Stephens T.G."/>
            <person name="Weber A.P.M."/>
            <person name="Boo G.H."/>
            <person name="Boo S.M."/>
            <person name="Kim K.M."/>
            <person name="Shin Y."/>
            <person name="Jung M."/>
            <person name="Lee S.J."/>
            <person name="Yim H.S."/>
            <person name="Lee J.H."/>
            <person name="Bhattacharya D."/>
            <person name="Yoon H.S."/>
        </authorList>
    </citation>
    <scope>NUCLEOTIDE SEQUENCE [LARGE SCALE GENOMIC DNA]</scope>
    <source>
        <strain evidence="1 2">SKKU-2015</strain>
        <tissue evidence="1">Whole body</tissue>
    </source>
</reference>
<protein>
    <submittedName>
        <fullName evidence="1">Uncharacterized protein</fullName>
    </submittedName>
</protein>